<protein>
    <submittedName>
        <fullName evidence="1">RNA polymerase subunit sigma-24</fullName>
    </submittedName>
</protein>
<organism evidence="1 2">
    <name type="scientific">Halotalea alkalilenta</name>
    <dbReference type="NCBI Taxonomy" id="376489"/>
    <lineage>
        <taxon>Bacteria</taxon>
        <taxon>Pseudomonadati</taxon>
        <taxon>Pseudomonadota</taxon>
        <taxon>Gammaproteobacteria</taxon>
        <taxon>Oceanospirillales</taxon>
        <taxon>Halomonadaceae</taxon>
        <taxon>Halotalea</taxon>
    </lineage>
</organism>
<name>A0A172YFP0_9GAMM</name>
<accession>A0A172YFP0</accession>
<dbReference type="SUPFAM" id="SSF88659">
    <property type="entry name" value="Sigma3 and sigma4 domains of RNA polymerase sigma factors"/>
    <property type="match status" value="1"/>
</dbReference>
<evidence type="ECO:0000313" key="2">
    <source>
        <dbReference type="Proteomes" id="UP000077875"/>
    </source>
</evidence>
<keyword evidence="2" id="KW-1185">Reference proteome</keyword>
<dbReference type="EMBL" id="CP015243">
    <property type="protein sequence ID" value="ANF57926.1"/>
    <property type="molecule type" value="Genomic_DNA"/>
</dbReference>
<dbReference type="KEGG" id="haa:A5892_11015"/>
<dbReference type="Proteomes" id="UP000077875">
    <property type="component" value="Chromosome"/>
</dbReference>
<dbReference type="STRING" id="376489.A5892_11015"/>
<dbReference type="RefSeq" id="WP_064122843.1">
    <property type="nucleotide sequence ID" value="NZ_CP015243.1"/>
</dbReference>
<dbReference type="AlphaFoldDB" id="A0A172YFP0"/>
<dbReference type="Gene3D" id="1.10.10.10">
    <property type="entry name" value="Winged helix-like DNA-binding domain superfamily/Winged helix DNA-binding domain"/>
    <property type="match status" value="1"/>
</dbReference>
<dbReference type="InterPro" id="IPR013324">
    <property type="entry name" value="RNA_pol_sigma_r3/r4-like"/>
</dbReference>
<sequence>MPKPLRSKDKNGEPFARPPEIDACLQRLESIDAATRLQAFTVASRKSDGYVPSEALTYFLRRAHATGAKDEFKQLFGLLIKRVGQSLFASIPDSRMAGAQDIREEVMSRFAERIAKDCSGRFAMLDFFEVRFDLAFARFRKTVLRQIGPASVLTVPLSTDDDEGQDISPEVEAAAADFLGGDPQKIDDPAFRLELDAAIDALPDDQRRVVGLLRQGFQIDSKDPNIMTIAKMLQCDERTVRNRRDRAYKTLRSVLQEDA</sequence>
<gene>
    <name evidence="1" type="ORF">A5892_11015</name>
</gene>
<proteinExistence type="predicted"/>
<reference evidence="1 2" key="1">
    <citation type="submission" date="2016-04" db="EMBL/GenBank/DDBJ databases">
        <title>Complete Genome Sequence of Halotalea alkalilenta IHB B 13600.</title>
        <authorList>
            <person name="Swarnkar M.K."/>
            <person name="Sharma A."/>
            <person name="Kaushal K."/>
            <person name="Soni R."/>
            <person name="Rana S."/>
            <person name="Singh A.K."/>
            <person name="Gulati A."/>
        </authorList>
    </citation>
    <scope>NUCLEOTIDE SEQUENCE [LARGE SCALE GENOMIC DNA]</scope>
    <source>
        <strain evidence="1 2">IHB B 13600</strain>
    </source>
</reference>
<dbReference type="InterPro" id="IPR036388">
    <property type="entry name" value="WH-like_DNA-bd_sf"/>
</dbReference>
<evidence type="ECO:0000313" key="1">
    <source>
        <dbReference type="EMBL" id="ANF57926.1"/>
    </source>
</evidence>